<sequence length="253" mass="28650">DYNRNNKENNREDKGSNEKNSGEASEKNGDGSNRRNGEGSSKKSNDDEYRDSSKDDDNKYLLFASTAAAKVANTIPEIEQAFSINARVWANISNKNNEQNIKFEVWLFDCRMDELLSKQWKLLDGKAIAYIFDSVEISVSPNPSKFDAIMPENTYEPLLPNQETERSKGKETSKIIGGKVGFEIGTTSKVVAEANLNYSAKNTHNNKSVTSEWDLETKGSNKSGIYWLYTTDKNAYRTDFPFFDNHHRGNWAI</sequence>
<organism evidence="1 2">
    <name type="scientific">Scutellospora calospora</name>
    <dbReference type="NCBI Taxonomy" id="85575"/>
    <lineage>
        <taxon>Eukaryota</taxon>
        <taxon>Fungi</taxon>
        <taxon>Fungi incertae sedis</taxon>
        <taxon>Mucoromycota</taxon>
        <taxon>Glomeromycotina</taxon>
        <taxon>Glomeromycetes</taxon>
        <taxon>Diversisporales</taxon>
        <taxon>Gigasporaceae</taxon>
        <taxon>Scutellospora</taxon>
    </lineage>
</organism>
<evidence type="ECO:0000313" key="2">
    <source>
        <dbReference type="Proteomes" id="UP000789860"/>
    </source>
</evidence>
<comment type="caution">
    <text evidence="1">The sequence shown here is derived from an EMBL/GenBank/DDBJ whole genome shotgun (WGS) entry which is preliminary data.</text>
</comment>
<gene>
    <name evidence="1" type="ORF">SCALOS_LOCUS8374</name>
</gene>
<name>A0ACA9NF31_9GLOM</name>
<reference evidence="1" key="1">
    <citation type="submission" date="2021-06" db="EMBL/GenBank/DDBJ databases">
        <authorList>
            <person name="Kallberg Y."/>
            <person name="Tangrot J."/>
            <person name="Rosling A."/>
        </authorList>
    </citation>
    <scope>NUCLEOTIDE SEQUENCE</scope>
    <source>
        <strain evidence="1">AU212A</strain>
    </source>
</reference>
<feature type="non-terminal residue" evidence="1">
    <location>
        <position position="1"/>
    </location>
</feature>
<protein>
    <submittedName>
        <fullName evidence="1">10770_t:CDS:1</fullName>
    </submittedName>
</protein>
<evidence type="ECO:0000313" key="1">
    <source>
        <dbReference type="EMBL" id="CAG8642509.1"/>
    </source>
</evidence>
<dbReference type="EMBL" id="CAJVPM010021911">
    <property type="protein sequence ID" value="CAG8642509.1"/>
    <property type="molecule type" value="Genomic_DNA"/>
</dbReference>
<accession>A0ACA9NF31</accession>
<keyword evidence="2" id="KW-1185">Reference proteome</keyword>
<dbReference type="Proteomes" id="UP000789860">
    <property type="component" value="Unassembled WGS sequence"/>
</dbReference>
<proteinExistence type="predicted"/>